<sequence length="73" mass="7890">MLNNRQVGISVQGRMIGQFCGGVAISCCSYRNVPITVASVSFGFVAIWIPSNTVKSSPRSGCRLNERLQAIDK</sequence>
<reference evidence="2" key="1">
    <citation type="journal article" date="2015" name="Nat. Genet.">
        <title>The genome and transcriptome of the zoonotic hookworm Ancylostoma ceylanicum identify infection-specific gene families.</title>
        <authorList>
            <person name="Schwarz E.M."/>
            <person name="Hu Y."/>
            <person name="Antoshechkin I."/>
            <person name="Miller M.M."/>
            <person name="Sternberg P.W."/>
            <person name="Aroian R.V."/>
        </authorList>
    </citation>
    <scope>NUCLEOTIDE SEQUENCE</scope>
    <source>
        <strain evidence="2">HY135</strain>
    </source>
</reference>
<protein>
    <submittedName>
        <fullName evidence="1">Uncharacterized protein</fullName>
    </submittedName>
</protein>
<keyword evidence="2" id="KW-1185">Reference proteome</keyword>
<name>A0A016T7J1_9BILA</name>
<dbReference type="Proteomes" id="UP000024635">
    <property type="component" value="Unassembled WGS sequence"/>
</dbReference>
<evidence type="ECO:0000313" key="1">
    <source>
        <dbReference type="EMBL" id="EYB98938.1"/>
    </source>
</evidence>
<dbReference type="AlphaFoldDB" id="A0A016T7J1"/>
<accession>A0A016T7J1</accession>
<gene>
    <name evidence="1" type="primary">Acey_s0126.g1312</name>
    <name evidence="1" type="ORF">Y032_0126g1312</name>
</gene>
<evidence type="ECO:0000313" key="2">
    <source>
        <dbReference type="Proteomes" id="UP000024635"/>
    </source>
</evidence>
<proteinExistence type="predicted"/>
<organism evidence="1 2">
    <name type="scientific">Ancylostoma ceylanicum</name>
    <dbReference type="NCBI Taxonomy" id="53326"/>
    <lineage>
        <taxon>Eukaryota</taxon>
        <taxon>Metazoa</taxon>
        <taxon>Ecdysozoa</taxon>
        <taxon>Nematoda</taxon>
        <taxon>Chromadorea</taxon>
        <taxon>Rhabditida</taxon>
        <taxon>Rhabditina</taxon>
        <taxon>Rhabditomorpha</taxon>
        <taxon>Strongyloidea</taxon>
        <taxon>Ancylostomatidae</taxon>
        <taxon>Ancylostomatinae</taxon>
        <taxon>Ancylostoma</taxon>
    </lineage>
</organism>
<dbReference type="PROSITE" id="PS51257">
    <property type="entry name" value="PROKAR_LIPOPROTEIN"/>
    <property type="match status" value="1"/>
</dbReference>
<comment type="caution">
    <text evidence="1">The sequence shown here is derived from an EMBL/GenBank/DDBJ whole genome shotgun (WGS) entry which is preliminary data.</text>
</comment>
<dbReference type="EMBL" id="JARK01001462">
    <property type="protein sequence ID" value="EYB98938.1"/>
    <property type="molecule type" value="Genomic_DNA"/>
</dbReference>